<name>C0QB47_DESAH</name>
<evidence type="ECO:0000313" key="1">
    <source>
        <dbReference type="EMBL" id="ACN14846.1"/>
    </source>
</evidence>
<dbReference type="AlphaFoldDB" id="C0QB47"/>
<dbReference type="Proteomes" id="UP000000442">
    <property type="component" value="Chromosome"/>
</dbReference>
<organism evidence="1 2">
    <name type="scientific">Desulforapulum autotrophicum (strain ATCC 43914 / DSM 3382 / VKM B-1955 / HRM2)</name>
    <name type="common">Desulfobacterium autotrophicum</name>
    <dbReference type="NCBI Taxonomy" id="177437"/>
    <lineage>
        <taxon>Bacteria</taxon>
        <taxon>Pseudomonadati</taxon>
        <taxon>Thermodesulfobacteriota</taxon>
        <taxon>Desulfobacteria</taxon>
        <taxon>Desulfobacterales</taxon>
        <taxon>Desulfobacteraceae</taxon>
        <taxon>Desulforapulum</taxon>
    </lineage>
</organism>
<keyword evidence="2" id="KW-1185">Reference proteome</keyword>
<gene>
    <name evidence="1" type="ordered locus">HRM2_17400</name>
</gene>
<evidence type="ECO:0000313" key="2">
    <source>
        <dbReference type="Proteomes" id="UP000000442"/>
    </source>
</evidence>
<dbReference type="KEGG" id="dat:HRM2_17400"/>
<dbReference type="EMBL" id="CP001087">
    <property type="protein sequence ID" value="ACN14846.1"/>
    <property type="molecule type" value="Genomic_DNA"/>
</dbReference>
<proteinExistence type="predicted"/>
<accession>C0QB47</accession>
<dbReference type="HOGENOM" id="CLU_2507195_0_0_7"/>
<reference evidence="1 2" key="1">
    <citation type="journal article" date="2009" name="Environ. Microbiol.">
        <title>Genome sequence of Desulfobacterium autotrophicum HRM2, a marine sulfate reducer oxidizing organic carbon completely to carbon dioxide.</title>
        <authorList>
            <person name="Strittmatter A.W."/>
            <person name="Liesegang H."/>
            <person name="Rabus R."/>
            <person name="Decker I."/>
            <person name="Amann J."/>
            <person name="Andres S."/>
            <person name="Henne A."/>
            <person name="Fricke W.F."/>
            <person name="Martinez-Arias R."/>
            <person name="Bartels D."/>
            <person name="Goesmann A."/>
            <person name="Krause L."/>
            <person name="Puehler A."/>
            <person name="Klenk H.P."/>
            <person name="Richter M."/>
            <person name="Schuler M."/>
            <person name="Gloeckner F.O."/>
            <person name="Meyerdierks A."/>
            <person name="Gottschalk G."/>
            <person name="Amann R."/>
        </authorList>
    </citation>
    <scope>NUCLEOTIDE SEQUENCE [LARGE SCALE GENOMIC DNA]</scope>
    <source>
        <strain evidence="2">ATCC 43914 / DSM 3382 / HRM2</strain>
    </source>
</reference>
<protein>
    <submittedName>
        <fullName evidence="1">Uncharacterized protein</fullName>
    </submittedName>
</protein>
<sequence length="85" mass="9570">MGRSQRVCGCGFGKEDLFCLVIAGWLFWSNIALKCHFCHPQQKRFSAKKLKTLAVNGAPGEIRTHDLLIRSQILYPAELQAPKNL</sequence>
<dbReference type="STRING" id="177437.HRM2_17400"/>
<dbReference type="AntiFam" id="ANF00012">
    <property type="entry name" value="tRNA translation"/>
</dbReference>